<accession>A0A419T2W9</accession>
<dbReference type="PANTHER" id="PTHR30330:SF3">
    <property type="entry name" value="TRANSCRIPTIONAL REGULATOR, LRP FAMILY"/>
    <property type="match status" value="1"/>
</dbReference>
<keyword evidence="11" id="KW-1185">Reference proteome</keyword>
<evidence type="ECO:0000256" key="4">
    <source>
        <dbReference type="ARBA" id="ARBA00022475"/>
    </source>
</evidence>
<comment type="caution">
    <text evidence="10">The sequence shown here is derived from an EMBL/GenBank/DDBJ whole genome shotgun (WGS) entry which is preliminary data.</text>
</comment>
<dbReference type="PRINTS" id="PR00175">
    <property type="entry name" value="NAALASMPORT"/>
</dbReference>
<keyword evidence="5 9" id="KW-0812">Transmembrane</keyword>
<feature type="transmembrane region" description="Helical" evidence="9">
    <location>
        <begin position="142"/>
        <end position="163"/>
    </location>
</feature>
<dbReference type="OrthoDB" id="9804874at2"/>
<feature type="transmembrane region" description="Helical" evidence="9">
    <location>
        <begin position="234"/>
        <end position="257"/>
    </location>
</feature>
<comment type="subcellular location">
    <subcellularLocation>
        <location evidence="1 9">Cell membrane</location>
        <topology evidence="1 9">Multi-pass membrane protein</topology>
    </subcellularLocation>
</comment>
<evidence type="ECO:0000256" key="8">
    <source>
        <dbReference type="ARBA" id="ARBA00023136"/>
    </source>
</evidence>
<dbReference type="InterPro" id="IPR001463">
    <property type="entry name" value="Na/Ala_symport"/>
</dbReference>
<dbReference type="GO" id="GO:0005886">
    <property type="term" value="C:plasma membrane"/>
    <property type="evidence" value="ECO:0007669"/>
    <property type="project" value="UniProtKB-SubCell"/>
</dbReference>
<sequence>MNLTELLQSLSAFLWGTPLLILLVGTGILLTFRLRGIQVRKFFKAFTLLFQKNESEGDITPFQALTTALAATIGTGNIAGVATAIAAGGPGAVFWMWVTAFFGMATKYSEAVLAVRYRIKADDGEISGGPMYYLERGLNQKWLGVLFAIFGAVASFGIGNMVQVNSIAQALEASLNVPPLFTGIVVAIAVAAVIIGGIKNIGRVTEFIVPIMAGVYVLGCLIIIILNISEVPEAFGLIFSKAFSTTAAVGGFAGATIRMAIQKGVSRGVFSNESGLGSAPIAQAAAQTDSPSNQGLVSMLGTFIDTIVVCTFTALTLITTDVWKSGLSGAKLTTEAFNKGLPGPGGFIIAFGIIFFAYSTILGWSYYGEKCLEYLAGHWIVKIYRVIFTLAIIVGATQELALIWNLADVMNALMAVPNLIGLIGLSGVVVSETKKYLEGY</sequence>
<dbReference type="FunFam" id="1.20.1740.10:FF:000004">
    <property type="entry name" value="Sodium:alanine symporter family protein"/>
    <property type="match status" value="1"/>
</dbReference>
<dbReference type="Gene3D" id="1.20.1740.10">
    <property type="entry name" value="Amino acid/polyamine transporter I"/>
    <property type="match status" value="1"/>
</dbReference>
<evidence type="ECO:0000256" key="7">
    <source>
        <dbReference type="ARBA" id="ARBA00022989"/>
    </source>
</evidence>
<feature type="transmembrane region" description="Helical" evidence="9">
    <location>
        <begin position="379"/>
        <end position="397"/>
    </location>
</feature>
<dbReference type="AlphaFoldDB" id="A0A419T2W9"/>
<evidence type="ECO:0000256" key="3">
    <source>
        <dbReference type="ARBA" id="ARBA00022448"/>
    </source>
</evidence>
<proteinExistence type="inferred from homology"/>
<evidence type="ECO:0000256" key="9">
    <source>
        <dbReference type="RuleBase" id="RU363064"/>
    </source>
</evidence>
<dbReference type="Pfam" id="PF01235">
    <property type="entry name" value="Na_Ala_symp"/>
    <property type="match status" value="1"/>
</dbReference>
<feature type="transmembrane region" description="Helical" evidence="9">
    <location>
        <begin position="207"/>
        <end position="228"/>
    </location>
</feature>
<organism evidence="10 11">
    <name type="scientific">Thermohalobacter berrensis</name>
    <dbReference type="NCBI Taxonomy" id="99594"/>
    <lineage>
        <taxon>Bacteria</taxon>
        <taxon>Bacillati</taxon>
        <taxon>Bacillota</taxon>
        <taxon>Tissierellia</taxon>
        <taxon>Tissierellales</taxon>
        <taxon>Thermohalobacteraceae</taxon>
        <taxon>Thermohalobacter</taxon>
    </lineage>
</organism>
<feature type="transmembrane region" description="Helical" evidence="9">
    <location>
        <begin position="347"/>
        <end position="367"/>
    </location>
</feature>
<dbReference type="PANTHER" id="PTHR30330">
    <property type="entry name" value="AGSS FAMILY TRANSPORTER, SODIUM-ALANINE"/>
    <property type="match status" value="1"/>
</dbReference>
<keyword evidence="6 9" id="KW-0769">Symport</keyword>
<feature type="transmembrane region" description="Helical" evidence="9">
    <location>
        <begin position="296"/>
        <end position="318"/>
    </location>
</feature>
<keyword evidence="3 9" id="KW-0813">Transport</keyword>
<feature type="transmembrane region" description="Helical" evidence="9">
    <location>
        <begin position="409"/>
        <end position="430"/>
    </location>
</feature>
<evidence type="ECO:0000313" key="10">
    <source>
        <dbReference type="EMBL" id="RKD31802.1"/>
    </source>
</evidence>
<reference evidence="10 11" key="1">
    <citation type="submission" date="2016-08" db="EMBL/GenBank/DDBJ databases">
        <title>Novel Firmicutes and Novel Genomes.</title>
        <authorList>
            <person name="Poppleton D.I."/>
            <person name="Gribaldo S."/>
        </authorList>
    </citation>
    <scope>NUCLEOTIDE SEQUENCE [LARGE SCALE GENOMIC DNA]</scope>
    <source>
        <strain evidence="10 11">CTT3</strain>
    </source>
</reference>
<evidence type="ECO:0000256" key="2">
    <source>
        <dbReference type="ARBA" id="ARBA00009261"/>
    </source>
</evidence>
<keyword evidence="4 9" id="KW-1003">Cell membrane</keyword>
<protein>
    <submittedName>
        <fullName evidence="10">Transporter</fullName>
    </submittedName>
</protein>
<dbReference type="EMBL" id="MCIB01000015">
    <property type="protein sequence ID" value="RKD31802.1"/>
    <property type="molecule type" value="Genomic_DNA"/>
</dbReference>
<keyword evidence="8 9" id="KW-0472">Membrane</keyword>
<keyword evidence="7 9" id="KW-1133">Transmembrane helix</keyword>
<feature type="transmembrane region" description="Helical" evidence="9">
    <location>
        <begin position="12"/>
        <end position="32"/>
    </location>
</feature>
<feature type="transmembrane region" description="Helical" evidence="9">
    <location>
        <begin position="175"/>
        <end position="195"/>
    </location>
</feature>
<dbReference type="RefSeq" id="WP_120169151.1">
    <property type="nucleotide sequence ID" value="NZ_MCIB01000015.1"/>
</dbReference>
<name>A0A419T2W9_9FIRM</name>
<dbReference type="GO" id="GO:0005283">
    <property type="term" value="F:amino acid:sodium symporter activity"/>
    <property type="evidence" value="ECO:0007669"/>
    <property type="project" value="InterPro"/>
</dbReference>
<evidence type="ECO:0000256" key="1">
    <source>
        <dbReference type="ARBA" id="ARBA00004651"/>
    </source>
</evidence>
<dbReference type="Proteomes" id="UP000284177">
    <property type="component" value="Unassembled WGS sequence"/>
</dbReference>
<comment type="similarity">
    <text evidence="2 9">Belongs to the alanine or glycine:cation symporter (AGCS) (TC 2.A.25) family.</text>
</comment>
<dbReference type="NCBIfam" id="TIGR00835">
    <property type="entry name" value="agcS"/>
    <property type="match status" value="1"/>
</dbReference>
<evidence type="ECO:0000256" key="5">
    <source>
        <dbReference type="ARBA" id="ARBA00022692"/>
    </source>
</evidence>
<evidence type="ECO:0000256" key="6">
    <source>
        <dbReference type="ARBA" id="ARBA00022847"/>
    </source>
</evidence>
<dbReference type="PROSITE" id="PS00873">
    <property type="entry name" value="NA_ALANINE_SYMP"/>
    <property type="match status" value="1"/>
</dbReference>
<gene>
    <name evidence="10" type="ORF">BET03_12030</name>
</gene>
<evidence type="ECO:0000313" key="11">
    <source>
        <dbReference type="Proteomes" id="UP000284177"/>
    </source>
</evidence>